<dbReference type="EC" id="6.2.1.16" evidence="2"/>
<feature type="region of interest" description="Disordered" evidence="1">
    <location>
        <begin position="410"/>
        <end position="465"/>
    </location>
</feature>
<feature type="compositionally biased region" description="Basic and acidic residues" evidence="1">
    <location>
        <begin position="260"/>
        <end position="278"/>
    </location>
</feature>
<evidence type="ECO:0000256" key="1">
    <source>
        <dbReference type="SAM" id="MobiDB-lite"/>
    </source>
</evidence>
<feature type="compositionally biased region" description="Basic residues" evidence="1">
    <location>
        <begin position="174"/>
        <end position="183"/>
    </location>
</feature>
<name>A0A6J4TFT2_9ACTN</name>
<organism evidence="2">
    <name type="scientific">uncultured Solirubrobacteraceae bacterium</name>
    <dbReference type="NCBI Taxonomy" id="1162706"/>
    <lineage>
        <taxon>Bacteria</taxon>
        <taxon>Bacillati</taxon>
        <taxon>Actinomycetota</taxon>
        <taxon>Thermoleophilia</taxon>
        <taxon>Solirubrobacterales</taxon>
        <taxon>Solirubrobacteraceae</taxon>
        <taxon>environmental samples</taxon>
    </lineage>
</organism>
<feature type="region of interest" description="Disordered" evidence="1">
    <location>
        <begin position="323"/>
        <end position="348"/>
    </location>
</feature>
<feature type="region of interest" description="Disordered" evidence="1">
    <location>
        <begin position="1"/>
        <end position="34"/>
    </location>
</feature>
<feature type="compositionally biased region" description="Gly residues" evidence="1">
    <location>
        <begin position="442"/>
        <end position="452"/>
    </location>
</feature>
<evidence type="ECO:0000313" key="2">
    <source>
        <dbReference type="EMBL" id="CAA9521542.1"/>
    </source>
</evidence>
<feature type="region of interest" description="Disordered" evidence="1">
    <location>
        <begin position="491"/>
        <end position="650"/>
    </location>
</feature>
<feature type="compositionally biased region" description="Basic residues" evidence="1">
    <location>
        <begin position="527"/>
        <end position="543"/>
    </location>
</feature>
<dbReference type="GO" id="GO:0030729">
    <property type="term" value="F:acetoacetate-CoA ligase activity"/>
    <property type="evidence" value="ECO:0007669"/>
    <property type="project" value="UniProtKB-EC"/>
</dbReference>
<dbReference type="EMBL" id="CADCVO010000538">
    <property type="protein sequence ID" value="CAA9521542.1"/>
    <property type="molecule type" value="Genomic_DNA"/>
</dbReference>
<sequence length="650" mass="68480">VRATGTARPVGAVRRGRPADHDVALPGGPGPRSGRLRGGVGVVRGGPRSLLARGLGLLRRALVGRARRLPGRPADAGCGLVPRRAPVLRRARPHGPGQGRRRAGDPAPVRVARARELDVGGAARAGRPDPGGAAGARRGGGRPRLRVPAEPARDRGRVPGHGVPRRGLVLGGARVRRPLGHRPLRPDRAEGPARRRRLPLRRPGLRPVGARRRDPRGRRRQPRPPGLPGRHGLGGRLPGRRAARVRRPSVRPSAVGPVLQRHDGAAEGDRPGPGRDPARAPQAAGPPRRRPPRRPRLLVHHHGLDDVELPRGGAAAGRVHRALRRQPGPPGPHDAVGPGRGGPDHDLRHERRVPGLLPEGRDPARRHARPLRAAGDRLDGLAAVARGLPVGPRRGRRRVAVLHERRHGRLHGVRRRRADPARPPRRAAGAGARLRGGELGRGRPAGGGGGRGARGHQAHAVHASRLLERPRRLALPRGVLRALPRGLAPRGLDRADRARDGDHLRAVGFDDQPRRRADGDRGDLPRRPRRGRRGRRAGGRRAARGGGGVDAAVRGPAPGAGAHRRARGGDPPAGAQRLLAAPRPRRGPAGRAGAADPLGQGPRGPGQADPHGDGAGARGLARVPRGPRGARAVRGARGRAGGRRAGRAAL</sequence>
<feature type="compositionally biased region" description="Basic residues" evidence="1">
    <location>
        <begin position="634"/>
        <end position="650"/>
    </location>
</feature>
<feature type="non-terminal residue" evidence="2">
    <location>
        <position position="650"/>
    </location>
</feature>
<keyword evidence="2" id="KW-0436">Ligase</keyword>
<dbReference type="AlphaFoldDB" id="A0A6J4TFT2"/>
<feature type="non-terminal residue" evidence="2">
    <location>
        <position position="1"/>
    </location>
</feature>
<feature type="compositionally biased region" description="Basic residues" evidence="1">
    <location>
        <begin position="194"/>
        <end position="222"/>
    </location>
</feature>
<feature type="compositionally biased region" description="Low complexity" evidence="1">
    <location>
        <begin position="120"/>
        <end position="131"/>
    </location>
</feature>
<feature type="compositionally biased region" description="Basic and acidic residues" evidence="1">
    <location>
        <begin position="511"/>
        <end position="526"/>
    </location>
</feature>
<feature type="compositionally biased region" description="Basic residues" evidence="1">
    <location>
        <begin position="238"/>
        <end position="249"/>
    </location>
</feature>
<feature type="compositionally biased region" description="Basic and acidic residues" evidence="1">
    <location>
        <begin position="491"/>
        <end position="505"/>
    </location>
</feature>
<reference evidence="2" key="1">
    <citation type="submission" date="2020-02" db="EMBL/GenBank/DDBJ databases">
        <authorList>
            <person name="Meier V. D."/>
        </authorList>
    </citation>
    <scope>NUCLEOTIDE SEQUENCE</scope>
    <source>
        <strain evidence="2">AVDCRST_MAG13</strain>
    </source>
</reference>
<feature type="compositionally biased region" description="Low complexity" evidence="1">
    <location>
        <begin position="550"/>
        <end position="561"/>
    </location>
</feature>
<proteinExistence type="predicted"/>
<feature type="compositionally biased region" description="Low complexity" evidence="1">
    <location>
        <begin position="160"/>
        <end position="173"/>
    </location>
</feature>
<feature type="compositionally biased region" description="Basic and acidic residues" evidence="1">
    <location>
        <begin position="184"/>
        <end position="193"/>
    </location>
</feature>
<gene>
    <name evidence="2" type="ORF">AVDCRST_MAG13-3411</name>
</gene>
<feature type="region of interest" description="Disordered" evidence="1">
    <location>
        <begin position="88"/>
        <end position="295"/>
    </location>
</feature>
<feature type="compositionally biased region" description="Low complexity" evidence="1">
    <location>
        <begin position="569"/>
        <end position="582"/>
    </location>
</feature>
<feature type="compositionally biased region" description="Low complexity" evidence="1">
    <location>
        <begin position="589"/>
        <end position="599"/>
    </location>
</feature>
<protein>
    <submittedName>
        <fullName evidence="2">Acetoacetyl-CoA synthetase</fullName>
        <ecNumber evidence="2">6.2.1.16</ecNumber>
    </submittedName>
</protein>
<feature type="compositionally biased region" description="Low complexity" evidence="1">
    <location>
        <begin position="618"/>
        <end position="633"/>
    </location>
</feature>
<accession>A0A6J4TFT2</accession>